<organism evidence="8 9">
    <name type="scientific">Cryomyces antarcticus</name>
    <dbReference type="NCBI Taxonomy" id="329879"/>
    <lineage>
        <taxon>Eukaryota</taxon>
        <taxon>Fungi</taxon>
        <taxon>Dikarya</taxon>
        <taxon>Ascomycota</taxon>
        <taxon>Pezizomycotina</taxon>
        <taxon>Dothideomycetes</taxon>
        <taxon>Dothideomycetes incertae sedis</taxon>
        <taxon>Cryomyces</taxon>
    </lineage>
</organism>
<evidence type="ECO:0000256" key="6">
    <source>
        <dbReference type="ARBA" id="ARBA00048017"/>
    </source>
</evidence>
<gene>
    <name evidence="8" type="primary">HAT1</name>
    <name evidence="8" type="ORF">LTR16_005676</name>
</gene>
<keyword evidence="4 8" id="KW-0808">Transferase</keyword>
<evidence type="ECO:0000259" key="7">
    <source>
        <dbReference type="Pfam" id="PF10394"/>
    </source>
</evidence>
<dbReference type="Pfam" id="PF21184">
    <property type="entry name" value="HAT1_C_fung"/>
    <property type="match status" value="1"/>
</dbReference>
<evidence type="ECO:0000256" key="4">
    <source>
        <dbReference type="ARBA" id="ARBA00022679"/>
    </source>
</evidence>
<comment type="catalytic activity">
    <reaction evidence="6">
        <text>L-lysyl-[protein] + acetyl-CoA = N(6)-acetyl-L-lysyl-[protein] + CoA + H(+)</text>
        <dbReference type="Rhea" id="RHEA:45948"/>
        <dbReference type="Rhea" id="RHEA-COMP:9752"/>
        <dbReference type="Rhea" id="RHEA-COMP:10731"/>
        <dbReference type="ChEBI" id="CHEBI:15378"/>
        <dbReference type="ChEBI" id="CHEBI:29969"/>
        <dbReference type="ChEBI" id="CHEBI:57287"/>
        <dbReference type="ChEBI" id="CHEBI:57288"/>
        <dbReference type="ChEBI" id="CHEBI:61930"/>
        <dbReference type="EC" id="2.3.1.48"/>
    </reaction>
</comment>
<name>A0ABR0M722_9PEZI</name>
<feature type="non-terminal residue" evidence="8">
    <location>
        <position position="1"/>
    </location>
</feature>
<proteinExistence type="inferred from homology"/>
<keyword evidence="5 8" id="KW-0012">Acyltransferase</keyword>
<dbReference type="GO" id="GO:0061733">
    <property type="term" value="F:protein-lysine-acetyltransferase activity"/>
    <property type="evidence" value="ECO:0007669"/>
    <property type="project" value="UniProtKB-EC"/>
</dbReference>
<evidence type="ECO:0000256" key="2">
    <source>
        <dbReference type="ARBA" id="ARBA00013184"/>
    </source>
</evidence>
<dbReference type="Pfam" id="PF10394">
    <property type="entry name" value="Hat1_N"/>
    <property type="match status" value="1"/>
</dbReference>
<feature type="non-terminal residue" evidence="8">
    <location>
        <position position="452"/>
    </location>
</feature>
<comment type="caution">
    <text evidence="8">The sequence shown here is derived from an EMBL/GenBank/DDBJ whole genome shotgun (WGS) entry which is preliminary data.</text>
</comment>
<evidence type="ECO:0000256" key="3">
    <source>
        <dbReference type="ARBA" id="ARBA00021268"/>
    </source>
</evidence>
<dbReference type="Gene3D" id="3.90.360.10">
    <property type="entry name" value="Histone acetyl transferase 1 (HAT1), N-terminal domain"/>
    <property type="match status" value="1"/>
</dbReference>
<dbReference type="InterPro" id="IPR016181">
    <property type="entry name" value="Acyl_CoA_acyltransferase"/>
</dbReference>
<accession>A0ABR0M722</accession>
<dbReference type="InterPro" id="IPR037113">
    <property type="entry name" value="Hat1_N_sf"/>
</dbReference>
<dbReference type="InterPro" id="IPR019467">
    <property type="entry name" value="Hat1_N"/>
</dbReference>
<dbReference type="EMBL" id="JAVRRA010000947">
    <property type="protein sequence ID" value="KAK5282798.1"/>
    <property type="molecule type" value="Genomic_DNA"/>
</dbReference>
<dbReference type="PANTHER" id="PTHR12046">
    <property type="entry name" value="HISTONE ACETYLTRANSFERASE TYPE B CATALYTIC SUBUNIT"/>
    <property type="match status" value="1"/>
</dbReference>
<evidence type="ECO:0000256" key="5">
    <source>
        <dbReference type="ARBA" id="ARBA00023315"/>
    </source>
</evidence>
<evidence type="ECO:0000256" key="1">
    <source>
        <dbReference type="ARBA" id="ARBA00010543"/>
    </source>
</evidence>
<protein>
    <recommendedName>
        <fullName evidence="3">Histone acetyltransferase type B catalytic subunit</fullName>
        <ecNumber evidence="2">2.3.1.48</ecNumber>
    </recommendedName>
</protein>
<sequence length="452" mass="51663">INLLFAAHDLKPHVRITHDRKWEGVGEVQASDVEGALRPFLPASAFDQELASALRNDASAASFKPPGTLLRRYTTQGRSFEIWYSSLADLVTKELLRNVQVLVPLFIEGGTAIEVDDLEWTIERWKVYLVYEVDTRPKRAPETSPYALIGYSTSYRVWVLIPPPPLDPSQQAYFTLDAPETDAPTKNLSSPQSALDLPSRERISQFLVLPPYQSAGHGTHLYNAMFHLFLSNSNTIEITVEDPNEAFDDMRDWCDLARLRAIPDFASLNINTAIPPEDMKMDATIPVDKIVDITLRDKLRTQTRIQPRQFSRLVEMHLLSTIPPLHRNKNRITRKEKSAAEGDRKYYLWRLYVKHRLAIMNRDQLMQLDREERIEKLDATADSVEEDYLRLLEVAGKRQRLAEQRINAAAYHKEDDVAAGAKSKSVNGSFGRMKGKRHRIVLSEEDDDEAEE</sequence>
<evidence type="ECO:0000313" key="9">
    <source>
        <dbReference type="Proteomes" id="UP001357485"/>
    </source>
</evidence>
<feature type="domain" description="Histone acetyl transferase HAT1 N-terminal" evidence="7">
    <location>
        <begin position="1"/>
        <end position="108"/>
    </location>
</feature>
<dbReference type="EC" id="2.3.1.48" evidence="2"/>
<dbReference type="Proteomes" id="UP001357485">
    <property type="component" value="Unassembled WGS sequence"/>
</dbReference>
<keyword evidence="9" id="KW-1185">Reference proteome</keyword>
<dbReference type="InterPro" id="IPR017380">
    <property type="entry name" value="Hist_AcTrfase_B-typ_cat-su"/>
</dbReference>
<comment type="similarity">
    <text evidence="1">Belongs to the HAT1 family.</text>
</comment>
<evidence type="ECO:0000313" key="8">
    <source>
        <dbReference type="EMBL" id="KAK5282798.1"/>
    </source>
</evidence>
<reference evidence="8 9" key="1">
    <citation type="submission" date="2023-08" db="EMBL/GenBank/DDBJ databases">
        <title>Black Yeasts Isolated from many extreme environments.</title>
        <authorList>
            <person name="Coleine C."/>
            <person name="Stajich J.E."/>
            <person name="Selbmann L."/>
        </authorList>
    </citation>
    <scope>NUCLEOTIDE SEQUENCE [LARGE SCALE GENOMIC DNA]</scope>
    <source>
        <strain evidence="8 9">CCFEE 536</strain>
    </source>
</reference>
<dbReference type="SUPFAM" id="SSF55729">
    <property type="entry name" value="Acyl-CoA N-acyltransferases (Nat)"/>
    <property type="match status" value="1"/>
</dbReference>
<dbReference type="Gene3D" id="3.40.630.30">
    <property type="match status" value="1"/>
</dbReference>